<reference evidence="2 3" key="1">
    <citation type="submission" date="2024-01" db="EMBL/GenBank/DDBJ databases">
        <title>Genome assemblies of Stephania.</title>
        <authorList>
            <person name="Yang L."/>
        </authorList>
    </citation>
    <scope>NUCLEOTIDE SEQUENCE [LARGE SCALE GENOMIC DNA]</scope>
    <source>
        <strain evidence="2">QJT</strain>
        <tissue evidence="2">Leaf</tissue>
    </source>
</reference>
<gene>
    <name evidence="2" type="ORF">Sjap_004535</name>
</gene>
<keyword evidence="3" id="KW-1185">Reference proteome</keyword>
<organism evidence="2 3">
    <name type="scientific">Stephania japonica</name>
    <dbReference type="NCBI Taxonomy" id="461633"/>
    <lineage>
        <taxon>Eukaryota</taxon>
        <taxon>Viridiplantae</taxon>
        <taxon>Streptophyta</taxon>
        <taxon>Embryophyta</taxon>
        <taxon>Tracheophyta</taxon>
        <taxon>Spermatophyta</taxon>
        <taxon>Magnoliopsida</taxon>
        <taxon>Ranunculales</taxon>
        <taxon>Menispermaceae</taxon>
        <taxon>Menispermoideae</taxon>
        <taxon>Cissampelideae</taxon>
        <taxon>Stephania</taxon>
    </lineage>
</organism>
<evidence type="ECO:0000313" key="3">
    <source>
        <dbReference type="Proteomes" id="UP001417504"/>
    </source>
</evidence>
<dbReference type="Proteomes" id="UP001417504">
    <property type="component" value="Unassembled WGS sequence"/>
</dbReference>
<accession>A0AAP0K4L4</accession>
<sequence length="62" mass="6759">MKLQQKAIHAWRIELFMPRAHLDDEEEEVGSAGELFFPEGRGSEDGAAPGSLDTGALAEEFA</sequence>
<feature type="region of interest" description="Disordered" evidence="1">
    <location>
        <begin position="29"/>
        <end position="62"/>
    </location>
</feature>
<evidence type="ECO:0000313" key="2">
    <source>
        <dbReference type="EMBL" id="KAK9144632.1"/>
    </source>
</evidence>
<name>A0AAP0K4L4_9MAGN</name>
<dbReference type="AlphaFoldDB" id="A0AAP0K4L4"/>
<proteinExistence type="predicted"/>
<comment type="caution">
    <text evidence="2">The sequence shown here is derived from an EMBL/GenBank/DDBJ whole genome shotgun (WGS) entry which is preliminary data.</text>
</comment>
<dbReference type="EMBL" id="JBBNAE010000002">
    <property type="protein sequence ID" value="KAK9144632.1"/>
    <property type="molecule type" value="Genomic_DNA"/>
</dbReference>
<evidence type="ECO:0000256" key="1">
    <source>
        <dbReference type="SAM" id="MobiDB-lite"/>
    </source>
</evidence>
<protein>
    <submittedName>
        <fullName evidence="2">Uncharacterized protein</fullName>
    </submittedName>
</protein>